<reference evidence="1 2" key="2">
    <citation type="journal article" date="2015" name="PLoS ONE">
        <title>Whole-Genome Optical Mapping and Finished Genome Sequence of Sphingobacterium deserti sp. nov., a New Species Isolated from the Western Desert of China.</title>
        <authorList>
            <person name="Teng C."/>
            <person name="Zhou Z."/>
            <person name="Molnar I."/>
            <person name="Li X."/>
            <person name="Tang R."/>
            <person name="Chen M."/>
            <person name="Wang L."/>
            <person name="Su S."/>
            <person name="Zhang W."/>
            <person name="Lin M."/>
        </authorList>
    </citation>
    <scope>NUCLEOTIDE SEQUENCE [LARGE SCALE GENOMIC DNA]</scope>
    <source>
        <strain evidence="2">ACCC05744</strain>
    </source>
</reference>
<organism evidence="1 2">
    <name type="scientific">Sphingobacterium deserti</name>
    <dbReference type="NCBI Taxonomy" id="1229276"/>
    <lineage>
        <taxon>Bacteria</taxon>
        <taxon>Pseudomonadati</taxon>
        <taxon>Bacteroidota</taxon>
        <taxon>Sphingobacteriia</taxon>
        <taxon>Sphingobacteriales</taxon>
        <taxon>Sphingobacteriaceae</taxon>
        <taxon>Sphingobacterium</taxon>
    </lineage>
</organism>
<proteinExistence type="predicted"/>
<gene>
    <name evidence="1" type="ORF">DI53_3699</name>
</gene>
<dbReference type="Proteomes" id="UP000031802">
    <property type="component" value="Unassembled WGS sequence"/>
</dbReference>
<protein>
    <submittedName>
        <fullName evidence="1">Uncharacterized protein</fullName>
    </submittedName>
</protein>
<dbReference type="PATRIC" id="fig|1229276.3.peg.3826"/>
<dbReference type="EMBL" id="JJMU01000066">
    <property type="protein sequence ID" value="KGE12659.1"/>
    <property type="molecule type" value="Genomic_DNA"/>
</dbReference>
<reference evidence="2" key="1">
    <citation type="submission" date="2014-04" db="EMBL/GenBank/DDBJ databases">
        <title>Whole-Genome optical mapping and complete genome sequence of Sphingobacterium deserti sp. nov., a new spaces isolated from desert in the west of China.</title>
        <authorList>
            <person name="Teng C."/>
            <person name="Zhou Z."/>
            <person name="Li X."/>
            <person name="Chen M."/>
            <person name="Lin M."/>
            <person name="Wang L."/>
            <person name="Su S."/>
            <person name="Zhang C."/>
            <person name="Zhang W."/>
        </authorList>
    </citation>
    <scope>NUCLEOTIDE SEQUENCE [LARGE SCALE GENOMIC DNA]</scope>
    <source>
        <strain evidence="2">ACCC05744</strain>
    </source>
</reference>
<name>A0A0B8T594_9SPHI</name>
<accession>A0A0B8T594</accession>
<dbReference type="AlphaFoldDB" id="A0A0B8T594"/>
<dbReference type="OrthoDB" id="9980376at2"/>
<evidence type="ECO:0000313" key="1">
    <source>
        <dbReference type="EMBL" id="KGE12659.1"/>
    </source>
</evidence>
<sequence>MHENMEHLIELPQDRVQEGLHAALGYFVEYMERPRDANEVLKDIQQSVPVEMLPMLF</sequence>
<dbReference type="STRING" id="1229276.DI53_3699"/>
<evidence type="ECO:0000313" key="2">
    <source>
        <dbReference type="Proteomes" id="UP000031802"/>
    </source>
</evidence>
<keyword evidence="2" id="KW-1185">Reference proteome</keyword>
<comment type="caution">
    <text evidence="1">The sequence shown here is derived from an EMBL/GenBank/DDBJ whole genome shotgun (WGS) entry which is preliminary data.</text>
</comment>